<dbReference type="InterPro" id="IPR002347">
    <property type="entry name" value="SDR_fam"/>
</dbReference>
<dbReference type="PANTHER" id="PTHR43086:SF3">
    <property type="entry name" value="NADP-DEPENDENT 3-HYDROXY ACID DEHYDROGENASE YDFG"/>
    <property type="match status" value="1"/>
</dbReference>
<dbReference type="PRINTS" id="PR00081">
    <property type="entry name" value="GDHRDH"/>
</dbReference>
<keyword evidence="2 4" id="KW-0560">Oxidoreductase</keyword>
<dbReference type="Proteomes" id="UP001560685">
    <property type="component" value="Unassembled WGS sequence"/>
</dbReference>
<dbReference type="RefSeq" id="WP_369312606.1">
    <property type="nucleotide sequence ID" value="NZ_JBEHZE010000001.1"/>
</dbReference>
<dbReference type="SUPFAM" id="SSF51735">
    <property type="entry name" value="NAD(P)-binding Rossmann-fold domains"/>
    <property type="match status" value="1"/>
</dbReference>
<dbReference type="PANTHER" id="PTHR43086">
    <property type="entry name" value="VERY-LONG-CHAIN 3-OXOOACYL-COA REDUCTASE"/>
    <property type="match status" value="1"/>
</dbReference>
<name>A0ABV3Z1L7_9PROT</name>
<accession>A0ABV3Z1L7</accession>
<gene>
    <name evidence="4" type="ORF">ABFZ84_03890</name>
</gene>
<dbReference type="EMBL" id="JBEHZE010000001">
    <property type="protein sequence ID" value="MEX6632681.1"/>
    <property type="molecule type" value="Genomic_DNA"/>
</dbReference>
<proteinExistence type="inferred from homology"/>
<protein>
    <submittedName>
        <fullName evidence="4">SDR family oxidoreductase</fullName>
        <ecNumber evidence="4">1.-.-.-</ecNumber>
    </submittedName>
</protein>
<dbReference type="GO" id="GO:0016491">
    <property type="term" value="F:oxidoreductase activity"/>
    <property type="evidence" value="ECO:0007669"/>
    <property type="project" value="UniProtKB-KW"/>
</dbReference>
<dbReference type="PRINTS" id="PR00080">
    <property type="entry name" value="SDRFAMILY"/>
</dbReference>
<dbReference type="InterPro" id="IPR036291">
    <property type="entry name" value="NAD(P)-bd_dom_sf"/>
</dbReference>
<evidence type="ECO:0000256" key="1">
    <source>
        <dbReference type="ARBA" id="ARBA00006484"/>
    </source>
</evidence>
<organism evidence="4 5">
    <name type="scientific">Hyphococcus lacteus</name>
    <dbReference type="NCBI Taxonomy" id="3143536"/>
    <lineage>
        <taxon>Bacteria</taxon>
        <taxon>Pseudomonadati</taxon>
        <taxon>Pseudomonadota</taxon>
        <taxon>Alphaproteobacteria</taxon>
        <taxon>Parvularculales</taxon>
        <taxon>Parvularculaceae</taxon>
        <taxon>Hyphococcus</taxon>
    </lineage>
</organism>
<reference evidence="4 5" key="1">
    <citation type="submission" date="2024-05" db="EMBL/GenBank/DDBJ databases">
        <title>Three bacterial strains, DH-69, EH-24, and ECK-19 isolated from coastal sediments.</title>
        <authorList>
            <person name="Ye Y.-Q."/>
            <person name="Du Z.-J."/>
        </authorList>
    </citation>
    <scope>NUCLEOTIDE SEQUENCE [LARGE SCALE GENOMIC DNA]</scope>
    <source>
        <strain evidence="4 5">ECK-19</strain>
    </source>
</reference>
<evidence type="ECO:0000313" key="5">
    <source>
        <dbReference type="Proteomes" id="UP001560685"/>
    </source>
</evidence>
<dbReference type="EC" id="1.-.-.-" evidence="4"/>
<evidence type="ECO:0000256" key="2">
    <source>
        <dbReference type="ARBA" id="ARBA00023002"/>
    </source>
</evidence>
<dbReference type="Gene3D" id="3.40.50.720">
    <property type="entry name" value="NAD(P)-binding Rossmann-like Domain"/>
    <property type="match status" value="1"/>
</dbReference>
<evidence type="ECO:0000313" key="4">
    <source>
        <dbReference type="EMBL" id="MEX6632681.1"/>
    </source>
</evidence>
<dbReference type="Pfam" id="PF00106">
    <property type="entry name" value="adh_short"/>
    <property type="match status" value="1"/>
</dbReference>
<dbReference type="PIRSF" id="PIRSF000126">
    <property type="entry name" value="11-beta-HSD1"/>
    <property type="match status" value="1"/>
</dbReference>
<sequence length="270" mass="29422">MEYQGKWALITGASAGIGAMFARQYAAKGTNIILVARREDRMAALGAELEKDHGVKTKTIVADLSSPSAPQEIFDRLQADGTPVDILVNNAGFGMPGYFTENDWAAHRGFLELMINSYVQLSRLVLPGMLERKFGRIIQVASVAGLVPGSAGHTLYGPVKAFLVSFAQSLAAENEDTGVKSSALCPGFTYSEFHDVNSTRGLVSQLPKYMFMEAEPVVEGAIRAVENGPVVYVPGRWNKFSAGLMRTVPRSWAQNLMKKQSARFRRKTGD</sequence>
<comment type="similarity">
    <text evidence="1 3">Belongs to the short-chain dehydrogenases/reductases (SDR) family.</text>
</comment>
<keyword evidence="5" id="KW-1185">Reference proteome</keyword>
<evidence type="ECO:0000256" key="3">
    <source>
        <dbReference type="RuleBase" id="RU000363"/>
    </source>
</evidence>
<comment type="caution">
    <text evidence="4">The sequence shown here is derived from an EMBL/GenBank/DDBJ whole genome shotgun (WGS) entry which is preliminary data.</text>
</comment>